<evidence type="ECO:0000256" key="2">
    <source>
        <dbReference type="ARBA" id="ARBA00022516"/>
    </source>
</evidence>
<comment type="caution">
    <text evidence="11">The sequence shown here is derived from an EMBL/GenBank/DDBJ whole genome shotgun (WGS) entry which is preliminary data.</text>
</comment>
<accession>A0A8J7IQA1</accession>
<comment type="catalytic activity">
    <reaction evidence="10">
        <text>a (3R)-hydroxyacyl-[ACP] + L-ornithine = a lyso-ornithine lipid + holo-[ACP] + H(+)</text>
        <dbReference type="Rhea" id="RHEA:20633"/>
        <dbReference type="Rhea" id="RHEA-COMP:9685"/>
        <dbReference type="Rhea" id="RHEA-COMP:9945"/>
        <dbReference type="ChEBI" id="CHEBI:15378"/>
        <dbReference type="ChEBI" id="CHEBI:46911"/>
        <dbReference type="ChEBI" id="CHEBI:64479"/>
        <dbReference type="ChEBI" id="CHEBI:78827"/>
        <dbReference type="ChEBI" id="CHEBI:138482"/>
        <dbReference type="EC" id="2.3.2.30"/>
    </reaction>
    <physiologicalReaction direction="left-to-right" evidence="10">
        <dbReference type="Rhea" id="RHEA:20634"/>
    </physiologicalReaction>
</comment>
<organism evidence="11 12">
    <name type="scientific">Sedimentitalea arenosa</name>
    <dbReference type="NCBI Taxonomy" id="2798803"/>
    <lineage>
        <taxon>Bacteria</taxon>
        <taxon>Pseudomonadati</taxon>
        <taxon>Pseudomonadota</taxon>
        <taxon>Alphaproteobacteria</taxon>
        <taxon>Rhodobacterales</taxon>
        <taxon>Paracoccaceae</taxon>
        <taxon>Sedimentitalea</taxon>
    </lineage>
</organism>
<dbReference type="GO" id="GO:0006629">
    <property type="term" value="P:lipid metabolic process"/>
    <property type="evidence" value="ECO:0007669"/>
    <property type="project" value="UniProtKB-KW"/>
</dbReference>
<evidence type="ECO:0000256" key="3">
    <source>
        <dbReference type="ARBA" id="ARBA00022679"/>
    </source>
</evidence>
<reference evidence="11" key="1">
    <citation type="submission" date="2020-12" db="EMBL/GenBank/DDBJ databases">
        <title>Sedimentitalea sp. nov., isolated from sand in Incheon.</title>
        <authorList>
            <person name="Kim W."/>
        </authorList>
    </citation>
    <scope>NUCLEOTIDE SEQUENCE</scope>
    <source>
        <strain evidence="11">CAU 1593</strain>
    </source>
</reference>
<keyword evidence="3" id="KW-0808">Transferase</keyword>
<dbReference type="SUPFAM" id="SSF55729">
    <property type="entry name" value="Acyl-CoA N-acyltransferases (Nat)"/>
    <property type="match status" value="1"/>
</dbReference>
<dbReference type="Proteomes" id="UP000619079">
    <property type="component" value="Unassembled WGS sequence"/>
</dbReference>
<evidence type="ECO:0000313" key="11">
    <source>
        <dbReference type="EMBL" id="MBJ6371656.1"/>
    </source>
</evidence>
<evidence type="ECO:0000256" key="9">
    <source>
        <dbReference type="ARBA" id="ARBA00045724"/>
    </source>
</evidence>
<dbReference type="AlphaFoldDB" id="A0A8J7IQA1"/>
<dbReference type="PANTHER" id="PTHR37323:SF1">
    <property type="entry name" value="L-ORNITHINE N(ALPHA)-ACYLTRANSFERASE"/>
    <property type="match status" value="1"/>
</dbReference>
<dbReference type="Pfam" id="PF13444">
    <property type="entry name" value="Acetyltransf_5"/>
    <property type="match status" value="1"/>
</dbReference>
<proteinExistence type="inferred from homology"/>
<comment type="function">
    <text evidence="9">Catalyzes the first step in the biosynthesis of ornithine lipids, which are phosphorus-free membrane lipids. Catalyzes the 3-hydroxyacyl-acyl carrier protein-dependent acylation of ornithine to form lyso-ornithine lipid (LOL).</text>
</comment>
<keyword evidence="5" id="KW-0012">Acyltransferase</keyword>
<evidence type="ECO:0000256" key="8">
    <source>
        <dbReference type="ARBA" id="ARBA00039866"/>
    </source>
</evidence>
<dbReference type="EC" id="2.3.2.30" evidence="7"/>
<comment type="pathway">
    <text evidence="1">Lipid metabolism.</text>
</comment>
<evidence type="ECO:0000256" key="7">
    <source>
        <dbReference type="ARBA" id="ARBA00039058"/>
    </source>
</evidence>
<dbReference type="InterPro" id="IPR052351">
    <property type="entry name" value="Ornithine_N-alpha-AT"/>
</dbReference>
<evidence type="ECO:0000256" key="5">
    <source>
        <dbReference type="ARBA" id="ARBA00023315"/>
    </source>
</evidence>
<keyword evidence="4" id="KW-0443">Lipid metabolism</keyword>
<dbReference type="PANTHER" id="PTHR37323">
    <property type="entry name" value="GCN5-RELATED N-ACETYLTRANSFERASE"/>
    <property type="match status" value="1"/>
</dbReference>
<evidence type="ECO:0000256" key="10">
    <source>
        <dbReference type="ARBA" id="ARBA00047785"/>
    </source>
</evidence>
<gene>
    <name evidence="11" type="ORF">JF290_08970</name>
</gene>
<dbReference type="GO" id="GO:0043810">
    <property type="term" value="F:ornithine-acyl [acyl carrier protein] N-acyltransferase activity"/>
    <property type="evidence" value="ECO:0007669"/>
    <property type="project" value="UniProtKB-EC"/>
</dbReference>
<comment type="similarity">
    <text evidence="6">Belongs to the acetyltransferase family. OlsB subfamily.</text>
</comment>
<dbReference type="InterPro" id="IPR016181">
    <property type="entry name" value="Acyl_CoA_acyltransferase"/>
</dbReference>
<dbReference type="Gene3D" id="3.40.630.30">
    <property type="match status" value="1"/>
</dbReference>
<evidence type="ECO:0000313" key="12">
    <source>
        <dbReference type="Proteomes" id="UP000619079"/>
    </source>
</evidence>
<evidence type="ECO:0000256" key="6">
    <source>
        <dbReference type="ARBA" id="ARBA00038095"/>
    </source>
</evidence>
<protein>
    <recommendedName>
        <fullName evidence="8">L-ornithine N(alpha)-acyltransferase</fullName>
        <ecNumber evidence="7">2.3.2.30</ecNumber>
    </recommendedName>
</protein>
<evidence type="ECO:0000256" key="1">
    <source>
        <dbReference type="ARBA" id="ARBA00005189"/>
    </source>
</evidence>
<sequence>MPDLTADFSLRLARTEDDLRAAQRLRYDVFVRELGGDGPLVDHAAGLERDRFDPFCDHLLSIHRPSGRIVGVYRLMRSDQAKAAGGFYSESEYDLSRLTSTGRRLLELGRSCIHPDHRIGLAMHHLWTGLAAYVREHRIDVLFGVASFHGTDPQRLAQPLSQLHHAHLAPEDLRVRAWPEHFQPMDLVPSDCIDRVVAMKQVPALIKAYLRLGGFVGEGAFVDHAFNTTDVCLLLDTARMTPRQRKAYGGADPG</sequence>
<evidence type="ECO:0000256" key="4">
    <source>
        <dbReference type="ARBA" id="ARBA00023098"/>
    </source>
</evidence>
<keyword evidence="2" id="KW-0444">Lipid biosynthesis</keyword>
<dbReference type="EMBL" id="JAELVR010000005">
    <property type="protein sequence ID" value="MBJ6371656.1"/>
    <property type="molecule type" value="Genomic_DNA"/>
</dbReference>
<keyword evidence="12" id="KW-1185">Reference proteome</keyword>
<dbReference type="RefSeq" id="WP_199024512.1">
    <property type="nucleotide sequence ID" value="NZ_JAELVR010000005.1"/>
</dbReference>
<name>A0A8J7IQA1_9RHOB</name>